<sequence>MLSQNQKFNDYENNAMQDYTKKFTCALILIKKLKLARDYRIKFLFVTNL</sequence>
<organism evidence="1">
    <name type="scientific">Rhizophagus irregularis (strain DAOM 181602 / DAOM 197198 / MUCL 43194)</name>
    <name type="common">Arbuscular mycorrhizal fungus</name>
    <name type="synonym">Glomus intraradices</name>
    <dbReference type="NCBI Taxonomy" id="747089"/>
    <lineage>
        <taxon>Eukaryota</taxon>
        <taxon>Fungi</taxon>
        <taxon>Fungi incertae sedis</taxon>
        <taxon>Mucoromycota</taxon>
        <taxon>Glomeromycotina</taxon>
        <taxon>Glomeromycetes</taxon>
        <taxon>Glomerales</taxon>
        <taxon>Glomeraceae</taxon>
        <taxon>Rhizophagus</taxon>
    </lineage>
</organism>
<name>U9UJ62_RHIID</name>
<evidence type="ECO:0000313" key="1">
    <source>
        <dbReference type="EMBL" id="ESA19712.1"/>
    </source>
</evidence>
<reference evidence="1" key="1">
    <citation type="submission" date="2013-07" db="EMBL/GenBank/DDBJ databases">
        <title>The genome of an arbuscular mycorrhizal fungus provides insights into the evolution of the oldest plant symbiosis.</title>
        <authorList>
            <consortium name="DOE Joint Genome Institute"/>
            <person name="Tisserant E."/>
            <person name="Malbreil M."/>
            <person name="Kuo A."/>
            <person name="Kohler A."/>
            <person name="Symeonidi A."/>
            <person name="Balestrini R."/>
            <person name="Charron P."/>
            <person name="Duensing N."/>
            <person name="Frei-dit-Frey N."/>
            <person name="Gianinazzi-Pearson V."/>
            <person name="Gilbert B."/>
            <person name="Handa Y."/>
            <person name="Hijri M."/>
            <person name="Kaul R."/>
            <person name="Kawaguchi M."/>
            <person name="Krajinski F."/>
            <person name="Lammers P."/>
            <person name="Lapierre D."/>
            <person name="Masclaux F.G."/>
            <person name="Murat C."/>
            <person name="Morin E."/>
            <person name="Ndikumana S."/>
            <person name="Pagni M."/>
            <person name="Petitpierre D."/>
            <person name="Requena N."/>
            <person name="Rosikiewicz P."/>
            <person name="Riley R."/>
            <person name="Saito K."/>
            <person name="San Clemente H."/>
            <person name="Shapiro H."/>
            <person name="van Tuinen D."/>
            <person name="Becard G."/>
            <person name="Bonfante P."/>
            <person name="Paszkowski U."/>
            <person name="Shachar-Hill Y."/>
            <person name="Young J.P."/>
            <person name="Sanders I.R."/>
            <person name="Henrissat B."/>
            <person name="Rensing S.A."/>
            <person name="Grigoriev I.V."/>
            <person name="Corradi N."/>
            <person name="Roux C."/>
            <person name="Martin F."/>
        </authorList>
    </citation>
    <scope>NUCLEOTIDE SEQUENCE</scope>
    <source>
        <strain evidence="1">DAOM 197198</strain>
    </source>
</reference>
<gene>
    <name evidence="1" type="ORF">GLOINDRAFT_19300</name>
</gene>
<protein>
    <submittedName>
        <fullName evidence="1">Uncharacterized protein</fullName>
    </submittedName>
</protein>
<dbReference type="EMBL" id="KI278006">
    <property type="protein sequence ID" value="ESA19712.1"/>
    <property type="molecule type" value="Genomic_DNA"/>
</dbReference>
<accession>U9UJ62</accession>
<dbReference type="HOGENOM" id="CLU_3143722_0_0_1"/>
<dbReference type="AlphaFoldDB" id="U9UJ62"/>
<proteinExistence type="predicted"/>